<proteinExistence type="predicted"/>
<feature type="compositionally biased region" description="Low complexity" evidence="1">
    <location>
        <begin position="413"/>
        <end position="431"/>
    </location>
</feature>
<evidence type="ECO:0000313" key="3">
    <source>
        <dbReference type="Proteomes" id="UP000186594"/>
    </source>
</evidence>
<dbReference type="Proteomes" id="UP000186594">
    <property type="component" value="Unassembled WGS sequence"/>
</dbReference>
<evidence type="ECO:0000256" key="1">
    <source>
        <dbReference type="SAM" id="MobiDB-lite"/>
    </source>
</evidence>
<gene>
    <name evidence="2" type="ORF">NEOLI_001660</name>
</gene>
<feature type="region of interest" description="Disordered" evidence="1">
    <location>
        <begin position="81"/>
        <end position="111"/>
    </location>
</feature>
<protein>
    <submittedName>
        <fullName evidence="2">Uncharacterized protein</fullName>
    </submittedName>
</protein>
<feature type="region of interest" description="Disordered" evidence="1">
    <location>
        <begin position="413"/>
        <end position="438"/>
    </location>
</feature>
<keyword evidence="3" id="KW-1185">Reference proteome</keyword>
<feature type="region of interest" description="Disordered" evidence="1">
    <location>
        <begin position="226"/>
        <end position="278"/>
    </location>
</feature>
<name>A0A1U7LLY6_NEOID</name>
<dbReference type="EMBL" id="LXFE01001385">
    <property type="protein sequence ID" value="OLL23648.1"/>
    <property type="molecule type" value="Genomic_DNA"/>
</dbReference>
<feature type="region of interest" description="Disordered" evidence="1">
    <location>
        <begin position="373"/>
        <end position="398"/>
    </location>
</feature>
<organism evidence="2 3">
    <name type="scientific">Neolecta irregularis (strain DAH-3)</name>
    <dbReference type="NCBI Taxonomy" id="1198029"/>
    <lineage>
        <taxon>Eukaryota</taxon>
        <taxon>Fungi</taxon>
        <taxon>Dikarya</taxon>
        <taxon>Ascomycota</taxon>
        <taxon>Taphrinomycotina</taxon>
        <taxon>Neolectales</taxon>
        <taxon>Neolectaceae</taxon>
        <taxon>Neolecta</taxon>
    </lineage>
</organism>
<dbReference type="AlphaFoldDB" id="A0A1U7LLY6"/>
<comment type="caution">
    <text evidence="2">The sequence shown here is derived from an EMBL/GenBank/DDBJ whole genome shotgun (WGS) entry which is preliminary data.</text>
</comment>
<evidence type="ECO:0000313" key="2">
    <source>
        <dbReference type="EMBL" id="OLL23648.1"/>
    </source>
</evidence>
<feature type="compositionally biased region" description="Basic residues" evidence="1">
    <location>
        <begin position="88"/>
        <end position="99"/>
    </location>
</feature>
<reference evidence="2 3" key="1">
    <citation type="submission" date="2016-04" db="EMBL/GenBank/DDBJ databases">
        <title>Evolutionary innovation and constraint leading to complex multicellularity in the Ascomycota.</title>
        <authorList>
            <person name="Cisse O."/>
            <person name="Nguyen A."/>
            <person name="Hewitt D.A."/>
            <person name="Jedd G."/>
            <person name="Stajich J.E."/>
        </authorList>
    </citation>
    <scope>NUCLEOTIDE SEQUENCE [LARGE SCALE GENOMIC DNA]</scope>
    <source>
        <strain evidence="2 3">DAH-3</strain>
    </source>
</reference>
<sequence>MSSIIELQLQDIHPSIPDGLDIEGLFTQSGSLPLYSPVFEGSAITDIEWSSGWGDNDLVDACSDGAATPASLSWREAASPTAMVGSCRKQKSKKRRNSRKQQWSAMPHNALSSPYMTEGRSLLDSAIPHSPPVAPLLSSLPESFTCFPDSLGEIDQNNHSVLPESPHSPETLAILQSSASTLLRTKDLDSSNPTNMNNKHLSTVRQPYPDTVHPQHIFLGETFAEDSSAMPRSESAPASTMPEPPSTPKRQKPKLVVPKGPSRKRSFDIEDEDYTPTKRSRAEGFPVFSIPDYNDLPSPYAAPLTTHLSSYSEYPFGSPIDPYMSYNQDEYYSKYAPLSSYHAMHTPPASPFSQMGYYPSIPEYALPTMAFPPSPPHSASRKLSMPLPPRKRSRKSGKADVFINFTQMDGHALSSGVAPSGSSKSRSSISLKRIRSII</sequence>
<accession>A0A1U7LLY6</accession>